<dbReference type="GO" id="GO:0016787">
    <property type="term" value="F:hydrolase activity"/>
    <property type="evidence" value="ECO:0007669"/>
    <property type="project" value="UniProtKB-KW"/>
</dbReference>
<protein>
    <submittedName>
        <fullName evidence="5">Guanyl-specific ribonuclease N1</fullName>
    </submittedName>
</protein>
<dbReference type="Gene3D" id="3.10.450.30">
    <property type="entry name" value="Microbial ribonucleases"/>
    <property type="match status" value="1"/>
</dbReference>
<evidence type="ECO:0000313" key="5">
    <source>
        <dbReference type="EMBL" id="KAF6832195.1"/>
    </source>
</evidence>
<dbReference type="GO" id="GO:0003723">
    <property type="term" value="F:RNA binding"/>
    <property type="evidence" value="ECO:0007669"/>
    <property type="project" value="InterPro"/>
</dbReference>
<dbReference type="AlphaFoldDB" id="A0A8H6KIZ2"/>
<proteinExistence type="predicted"/>
<evidence type="ECO:0000256" key="2">
    <source>
        <dbReference type="ARBA" id="ARBA00022801"/>
    </source>
</evidence>
<accession>A0A8H6KIZ2</accession>
<sequence length="119" mass="13255">MRFSVLASLLVVLGAAGAHPTEIEPREPSNAPIDLEGRPDSSASFKCGKKKYTGREIYLAAQKGVNLYRAGETRGRKEYPHRFINDGRKFADGCPEDRNLSEYPLKKKTPYDGGRLNKN</sequence>
<feature type="region of interest" description="Disordered" evidence="3">
    <location>
        <begin position="21"/>
        <end position="46"/>
    </location>
</feature>
<evidence type="ECO:0000256" key="3">
    <source>
        <dbReference type="SAM" id="MobiDB-lite"/>
    </source>
</evidence>
<name>A0A8H6KIZ2_9PEZI</name>
<dbReference type="GO" id="GO:0004521">
    <property type="term" value="F:RNA endonuclease activity"/>
    <property type="evidence" value="ECO:0007669"/>
    <property type="project" value="InterPro"/>
</dbReference>
<dbReference type="Proteomes" id="UP000654918">
    <property type="component" value="Unassembled WGS sequence"/>
</dbReference>
<keyword evidence="6" id="KW-1185">Reference proteome</keyword>
<dbReference type="InterPro" id="IPR000026">
    <property type="entry name" value="N1-like"/>
</dbReference>
<comment type="caution">
    <text evidence="5">The sequence shown here is derived from an EMBL/GenBank/DDBJ whole genome shotgun (WGS) entry which is preliminary data.</text>
</comment>
<organism evidence="5 6">
    <name type="scientific">Colletotrichum plurivorum</name>
    <dbReference type="NCBI Taxonomy" id="2175906"/>
    <lineage>
        <taxon>Eukaryota</taxon>
        <taxon>Fungi</taxon>
        <taxon>Dikarya</taxon>
        <taxon>Ascomycota</taxon>
        <taxon>Pezizomycotina</taxon>
        <taxon>Sordariomycetes</taxon>
        <taxon>Hypocreomycetidae</taxon>
        <taxon>Glomerellales</taxon>
        <taxon>Glomerellaceae</taxon>
        <taxon>Colletotrichum</taxon>
        <taxon>Colletotrichum orchidearum species complex</taxon>
    </lineage>
</organism>
<evidence type="ECO:0000256" key="4">
    <source>
        <dbReference type="SAM" id="SignalP"/>
    </source>
</evidence>
<dbReference type="EMBL" id="WIGO01000072">
    <property type="protein sequence ID" value="KAF6832195.1"/>
    <property type="molecule type" value="Genomic_DNA"/>
</dbReference>
<dbReference type="SUPFAM" id="SSF53933">
    <property type="entry name" value="Microbial ribonucleases"/>
    <property type="match status" value="1"/>
</dbReference>
<feature type="region of interest" description="Disordered" evidence="3">
    <location>
        <begin position="94"/>
        <end position="119"/>
    </location>
</feature>
<evidence type="ECO:0000256" key="1">
    <source>
        <dbReference type="ARBA" id="ARBA00022722"/>
    </source>
</evidence>
<feature type="signal peptide" evidence="4">
    <location>
        <begin position="1"/>
        <end position="18"/>
    </location>
</feature>
<evidence type="ECO:0000313" key="6">
    <source>
        <dbReference type="Proteomes" id="UP000654918"/>
    </source>
</evidence>
<keyword evidence="2" id="KW-0378">Hydrolase</keyword>
<dbReference type="InterPro" id="IPR016191">
    <property type="entry name" value="Ribonuclease/ribotoxin"/>
</dbReference>
<reference evidence="5" key="1">
    <citation type="journal article" date="2020" name="Phytopathology">
        <title>Genome Sequence Resources of Colletotrichum truncatum, C. plurivorum, C. musicola, and C. sojae: Four Species Pathogenic to Soybean (Glycine max).</title>
        <authorList>
            <person name="Rogerio F."/>
            <person name="Boufleur T.R."/>
            <person name="Ciampi-Guillardi M."/>
            <person name="Sukno S.A."/>
            <person name="Thon M.R."/>
            <person name="Massola Junior N.S."/>
            <person name="Baroncelli R."/>
        </authorList>
    </citation>
    <scope>NUCLEOTIDE SEQUENCE</scope>
    <source>
        <strain evidence="5">LFN00145</strain>
    </source>
</reference>
<feature type="chain" id="PRO_5034688301" evidence="4">
    <location>
        <begin position="19"/>
        <end position="119"/>
    </location>
</feature>
<dbReference type="Pfam" id="PF00545">
    <property type="entry name" value="Ribonuclease"/>
    <property type="match status" value="1"/>
</dbReference>
<gene>
    <name evidence="5" type="ORF">CPLU01_06294</name>
</gene>
<keyword evidence="4" id="KW-0732">Signal</keyword>
<keyword evidence="1" id="KW-0540">Nuclease</keyword>